<name>A0A9X3XKJ8_9CLOT</name>
<accession>A0A9X3XKJ8</accession>
<protein>
    <submittedName>
        <fullName evidence="2">Uncharacterized protein</fullName>
    </submittedName>
</protein>
<proteinExistence type="predicted"/>
<organism evidence="2 3">
    <name type="scientific">Clostridium tertium</name>
    <dbReference type="NCBI Taxonomy" id="1559"/>
    <lineage>
        <taxon>Bacteria</taxon>
        <taxon>Bacillati</taxon>
        <taxon>Bacillota</taxon>
        <taxon>Clostridia</taxon>
        <taxon>Eubacteriales</taxon>
        <taxon>Clostridiaceae</taxon>
        <taxon>Clostridium</taxon>
    </lineage>
</organism>
<keyword evidence="1" id="KW-0732">Signal</keyword>
<dbReference type="AlphaFoldDB" id="A0A9X3XKJ8"/>
<evidence type="ECO:0000313" key="2">
    <source>
        <dbReference type="EMBL" id="MDC4238712.1"/>
    </source>
</evidence>
<keyword evidence="3" id="KW-1185">Reference proteome</keyword>
<feature type="signal peptide" evidence="1">
    <location>
        <begin position="1"/>
        <end position="25"/>
    </location>
</feature>
<comment type="caution">
    <text evidence="2">The sequence shown here is derived from an EMBL/GenBank/DDBJ whole genome shotgun (WGS) entry which is preliminary data.</text>
</comment>
<gene>
    <name evidence="2" type="ORF">NE398_00805</name>
</gene>
<feature type="chain" id="PRO_5040721189" evidence="1">
    <location>
        <begin position="26"/>
        <end position="113"/>
    </location>
</feature>
<dbReference type="Proteomes" id="UP001141183">
    <property type="component" value="Unassembled WGS sequence"/>
</dbReference>
<evidence type="ECO:0000256" key="1">
    <source>
        <dbReference type="SAM" id="SignalP"/>
    </source>
</evidence>
<reference evidence="2" key="1">
    <citation type="submission" date="2022-05" db="EMBL/GenBank/DDBJ databases">
        <title>Draft genome sequence of Clostridium tertium strain CP3 isolated from Peru.</title>
        <authorList>
            <person name="Hurtado R."/>
            <person name="Lima L."/>
            <person name="Sousa T."/>
            <person name="Jaiswal A.K."/>
            <person name="Tiwari S."/>
            <person name="Maturrano L."/>
            <person name="Brenig B."/>
            <person name="Azevedo V."/>
        </authorList>
    </citation>
    <scope>NUCLEOTIDE SEQUENCE</scope>
    <source>
        <strain evidence="2">CP3</strain>
    </source>
</reference>
<dbReference type="RefSeq" id="WP_008680262.1">
    <property type="nucleotide sequence ID" value="NZ_CABKOG010000003.1"/>
</dbReference>
<evidence type="ECO:0000313" key="3">
    <source>
        <dbReference type="Proteomes" id="UP001141183"/>
    </source>
</evidence>
<sequence length="113" mass="12691">MKKKVISIAILVLIVLIATTNNVYAKTPINPINNVYKEGIYKINKNDAGKYQLQFKFLNKDIDSAIIVLDKNADILYKNINCNRKCNAGTITNKDTIVIITDGEVELSFTKIN</sequence>
<dbReference type="EMBL" id="JAMRYU010000001">
    <property type="protein sequence ID" value="MDC4238712.1"/>
    <property type="molecule type" value="Genomic_DNA"/>
</dbReference>